<feature type="transmembrane region" description="Helical" evidence="12">
    <location>
        <begin position="7"/>
        <end position="27"/>
    </location>
</feature>
<comment type="caution">
    <text evidence="12">Lacks conserved residue(s) required for the propagation of feature annotation.</text>
</comment>
<evidence type="ECO:0000256" key="9">
    <source>
        <dbReference type="ARBA" id="ARBA00029494"/>
    </source>
</evidence>
<dbReference type="InterPro" id="IPR000245">
    <property type="entry name" value="ATPase_proteolipid_csu"/>
</dbReference>
<evidence type="ECO:0000256" key="7">
    <source>
        <dbReference type="ARBA" id="ARBA00023065"/>
    </source>
</evidence>
<dbReference type="SUPFAM" id="SSF81333">
    <property type="entry name" value="F1F0 ATP synthase subunit C"/>
    <property type="match status" value="2"/>
</dbReference>
<evidence type="ECO:0000256" key="1">
    <source>
        <dbReference type="ARBA" id="ARBA00004141"/>
    </source>
</evidence>
<dbReference type="InterPro" id="IPR035921">
    <property type="entry name" value="F/V-ATP_Csub_sf"/>
</dbReference>
<dbReference type="CDD" id="cd18177">
    <property type="entry name" value="ATP-synt_Vo_c_ATP6F_rpt1"/>
    <property type="match status" value="1"/>
</dbReference>
<dbReference type="Pfam" id="PF00137">
    <property type="entry name" value="ATP-synt_C"/>
    <property type="match status" value="2"/>
</dbReference>
<dbReference type="OrthoDB" id="10264021at2759"/>
<dbReference type="PANTHER" id="PTHR10263">
    <property type="entry name" value="V-TYPE PROTON ATPASE PROTEOLIPID SUBUNIT"/>
    <property type="match status" value="1"/>
</dbReference>
<dbReference type="InterPro" id="IPR002379">
    <property type="entry name" value="ATPase_proteolipid_c-like_dom"/>
</dbReference>
<evidence type="ECO:0000256" key="4">
    <source>
        <dbReference type="ARBA" id="ARBA00022692"/>
    </source>
</evidence>
<organism evidence="13 14">
    <name type="scientific">Nesidiocoris tenuis</name>
    <dbReference type="NCBI Taxonomy" id="355587"/>
    <lineage>
        <taxon>Eukaryota</taxon>
        <taxon>Metazoa</taxon>
        <taxon>Ecdysozoa</taxon>
        <taxon>Arthropoda</taxon>
        <taxon>Hexapoda</taxon>
        <taxon>Insecta</taxon>
        <taxon>Pterygota</taxon>
        <taxon>Neoptera</taxon>
        <taxon>Paraneoptera</taxon>
        <taxon>Hemiptera</taxon>
        <taxon>Heteroptera</taxon>
        <taxon>Panheteroptera</taxon>
        <taxon>Cimicomorpha</taxon>
        <taxon>Miridae</taxon>
        <taxon>Dicyphina</taxon>
        <taxon>Nesidiocoris</taxon>
    </lineage>
</organism>
<keyword evidence="7 12" id="KW-0406">Ion transport</keyword>
<feature type="transmembrane region" description="Helical" evidence="12">
    <location>
        <begin position="47"/>
        <end position="69"/>
    </location>
</feature>
<evidence type="ECO:0000256" key="2">
    <source>
        <dbReference type="ARBA" id="ARBA00007296"/>
    </source>
</evidence>
<evidence type="ECO:0000256" key="11">
    <source>
        <dbReference type="ARBA" id="ARBA00071448"/>
    </source>
</evidence>
<evidence type="ECO:0000256" key="6">
    <source>
        <dbReference type="ARBA" id="ARBA00022989"/>
    </source>
</evidence>
<keyword evidence="8 12" id="KW-0472">Membrane</keyword>
<evidence type="ECO:0000256" key="8">
    <source>
        <dbReference type="ARBA" id="ARBA00023136"/>
    </source>
</evidence>
<evidence type="ECO:0000256" key="10">
    <source>
        <dbReference type="ARBA" id="ARBA00031057"/>
    </source>
</evidence>
<comment type="subcellular location">
    <subcellularLocation>
        <location evidence="1">Membrane</location>
        <topology evidence="1">Multi-pass membrane protein</topology>
    </subcellularLocation>
</comment>
<dbReference type="Gene3D" id="1.20.120.610">
    <property type="entry name" value="lithium bound rotor ring of v- atpase"/>
    <property type="match status" value="1"/>
</dbReference>
<name>A0A6H5G6A8_9HEMI</name>
<dbReference type="AlphaFoldDB" id="A0A6H5G6A8"/>
<reference evidence="13 14" key="1">
    <citation type="submission" date="2020-02" db="EMBL/GenBank/DDBJ databases">
        <authorList>
            <person name="Ferguson B K."/>
        </authorList>
    </citation>
    <scope>NUCLEOTIDE SEQUENCE [LARGE SCALE GENOMIC DNA]</scope>
</reference>
<dbReference type="GO" id="GO:0033179">
    <property type="term" value="C:proton-transporting V-type ATPase, V0 domain"/>
    <property type="evidence" value="ECO:0007669"/>
    <property type="project" value="InterPro"/>
</dbReference>
<evidence type="ECO:0000256" key="5">
    <source>
        <dbReference type="ARBA" id="ARBA00022781"/>
    </source>
</evidence>
<evidence type="ECO:0000256" key="12">
    <source>
        <dbReference type="RuleBase" id="RU363060"/>
    </source>
</evidence>
<dbReference type="Proteomes" id="UP000479000">
    <property type="component" value="Unassembled WGS sequence"/>
</dbReference>
<evidence type="ECO:0000313" key="13">
    <source>
        <dbReference type="EMBL" id="CAA9998290.1"/>
    </source>
</evidence>
<keyword evidence="3 12" id="KW-0813">Transport</keyword>
<comment type="function">
    <text evidence="12">Proton-conducting pore forming of the V0 complex of vacuolar(H+)-ATPase (V-ATPase), a multisubunit enzyme composed of a peripheral complex (V1) that hydrolyzes ATP and a membrane integral complex (V0) that translocates protons. V-ATPase is responsible for acidifying and maintaining the pH of intracellular compartments and in some cell types, is targeted to the plasma membrane, where it is responsible for acidifying the extracellular environment.</text>
</comment>
<feature type="transmembrane region" description="Helical" evidence="12">
    <location>
        <begin position="90"/>
        <end position="114"/>
    </location>
</feature>
<evidence type="ECO:0000256" key="3">
    <source>
        <dbReference type="ARBA" id="ARBA00022448"/>
    </source>
</evidence>
<dbReference type="EMBL" id="CADCXU010006742">
    <property type="protein sequence ID" value="CAA9998290.1"/>
    <property type="molecule type" value="Genomic_DNA"/>
</dbReference>
<feature type="transmembrane region" description="Helical" evidence="12">
    <location>
        <begin position="134"/>
        <end position="161"/>
    </location>
</feature>
<dbReference type="CDD" id="cd18178">
    <property type="entry name" value="ATP-synt_Vo_c_ATP6F_rpt2"/>
    <property type="match status" value="1"/>
</dbReference>
<gene>
    <name evidence="13" type="ORF">NTEN_LOCUS4573</name>
</gene>
<dbReference type="PRINTS" id="PR00122">
    <property type="entry name" value="VACATPASE"/>
</dbReference>
<keyword evidence="14" id="KW-1185">Reference proteome</keyword>
<accession>A0A6H5G6A8</accession>
<sequence>MRYILSYTFVGGMSLAVVGIALFYTIILQKGEYLSLGWLLSEVTPYMWCALGVGLSVGMSVTGAALGIHTSGSTIMGAGVKAPRIRTKNLISVIFCEAVAIYGLITAIILVSDIDSFKQSIVDTDAIVRAKNWYAGYLIFGAGLCVGSVNLACGICVGIVGSGAACSDAANPVLFVKILIIEIFGSAIGLFGLIVGIYMIAKVKMGDSP</sequence>
<comment type="subunit">
    <text evidence="12">V-ATPase is a heteromultimeric enzyme made up of two complexes: the ATP-hydrolytic V1 complex and the proton translocation V0 complex. The V1 complex consists of three catalytic AB heterodimers that form a heterohexamer, three peripheral stalks each consisting of EG heterodimers, one central rotor including subunits D and F, and the regulatory subunits C and H. The proton translocation complex V0 consists of the proton transport subunit a, a ring of proteolipid subunits c9c'', rotary subunit d, subunits e and f, and the accessory subunits.</text>
</comment>
<protein>
    <recommendedName>
        <fullName evidence="9">V-type proton ATPase 16 kDa proteolipid subunit c</fullName>
    </recommendedName>
    <alternativeName>
        <fullName evidence="11">V-type proton ATPase 21 kDa proteolipid subunit c''</fullName>
    </alternativeName>
    <alternativeName>
        <fullName evidence="10">Vacuolar proton pump 16 kDa proteolipid subunit c</fullName>
    </alternativeName>
</protein>
<evidence type="ECO:0000313" key="14">
    <source>
        <dbReference type="Proteomes" id="UP000479000"/>
    </source>
</evidence>
<feature type="transmembrane region" description="Helical" evidence="12">
    <location>
        <begin position="173"/>
        <end position="201"/>
    </location>
</feature>
<keyword evidence="5" id="KW-0375">Hydrogen ion transport</keyword>
<comment type="similarity">
    <text evidence="2 12">Belongs to the V-ATPase proteolipid subunit family.</text>
</comment>
<keyword evidence="6 12" id="KW-1133">Transmembrane helix</keyword>
<proteinExistence type="inferred from homology"/>
<dbReference type="GO" id="GO:0046961">
    <property type="term" value="F:proton-transporting ATPase activity, rotational mechanism"/>
    <property type="evidence" value="ECO:0007669"/>
    <property type="project" value="InterPro"/>
</dbReference>
<dbReference type="FunFam" id="1.20.120.610:FF:000002">
    <property type="entry name" value="V-type proton ATPase proteolipid subunit"/>
    <property type="match status" value="1"/>
</dbReference>
<keyword evidence="4 12" id="KW-0812">Transmembrane</keyword>